<reference evidence="2 3" key="1">
    <citation type="submission" date="2019-05" db="EMBL/GenBank/DDBJ databases">
        <title>Mikania micrantha, genome provides insights into the molecular mechanism of rapid growth.</title>
        <authorList>
            <person name="Liu B."/>
        </authorList>
    </citation>
    <scope>NUCLEOTIDE SEQUENCE [LARGE SCALE GENOMIC DNA]</scope>
    <source>
        <strain evidence="2">NLD-2019</strain>
        <tissue evidence="2">Leaf</tissue>
    </source>
</reference>
<organism evidence="2 3">
    <name type="scientific">Mikania micrantha</name>
    <name type="common">bitter vine</name>
    <dbReference type="NCBI Taxonomy" id="192012"/>
    <lineage>
        <taxon>Eukaryota</taxon>
        <taxon>Viridiplantae</taxon>
        <taxon>Streptophyta</taxon>
        <taxon>Embryophyta</taxon>
        <taxon>Tracheophyta</taxon>
        <taxon>Spermatophyta</taxon>
        <taxon>Magnoliopsida</taxon>
        <taxon>eudicotyledons</taxon>
        <taxon>Gunneridae</taxon>
        <taxon>Pentapetalae</taxon>
        <taxon>asterids</taxon>
        <taxon>campanulids</taxon>
        <taxon>Asterales</taxon>
        <taxon>Asteraceae</taxon>
        <taxon>Asteroideae</taxon>
        <taxon>Heliantheae alliance</taxon>
        <taxon>Eupatorieae</taxon>
        <taxon>Mikania</taxon>
    </lineage>
</organism>
<name>A0A5N6MNK1_9ASTR</name>
<keyword evidence="3" id="KW-1185">Reference proteome</keyword>
<proteinExistence type="predicted"/>
<evidence type="ECO:0000313" key="2">
    <source>
        <dbReference type="EMBL" id="KAD3641622.1"/>
    </source>
</evidence>
<protein>
    <submittedName>
        <fullName evidence="2">Uncharacterized protein</fullName>
    </submittedName>
</protein>
<accession>A0A5N6MNK1</accession>
<feature type="region of interest" description="Disordered" evidence="1">
    <location>
        <begin position="92"/>
        <end position="120"/>
    </location>
</feature>
<dbReference type="Proteomes" id="UP000326396">
    <property type="component" value="Linkage Group LG5"/>
</dbReference>
<feature type="compositionally biased region" description="Acidic residues" evidence="1">
    <location>
        <begin position="92"/>
        <end position="115"/>
    </location>
</feature>
<dbReference type="InterPro" id="IPR045012">
    <property type="entry name" value="NLP"/>
</dbReference>
<evidence type="ECO:0000256" key="1">
    <source>
        <dbReference type="SAM" id="MobiDB-lite"/>
    </source>
</evidence>
<dbReference type="PANTHER" id="PTHR32002:SF35">
    <property type="entry name" value="PROTEIN NLP6"/>
    <property type="match status" value="1"/>
</dbReference>
<sequence length="337" mass="38587">MYQLKLKLYYTFQGFSQSSEIFNDSSLEVLYYLATTLGNFHADVYVSIEPTMSASVQQTSCMNLLRGFNVIGAQEQQMYSYECNTVDVNVESESEECLETTEESEDYPSDNESTDDDNRAQEQQMYSYECNTVDVNVESESEECLETTEESEDYPSDNESTDDDNRAQEQQMYSYECNTVDVNVESESEECLETTEESEDYPSDNESTDDDNNVCSYQRICSALSTMLFLDQVVFAQFWAPIDFKSAHATVLSTRGQPFGLSTYTNEFWSYRIKCLDHNSYVNHNTKLCIGLPGRVFLNGSPEWTQDALEVSPVLYMHKYCKSYLQVFTVLQVTVAP</sequence>
<dbReference type="PANTHER" id="PTHR32002">
    <property type="entry name" value="PROTEIN NLP8"/>
    <property type="match status" value="1"/>
</dbReference>
<dbReference type="GO" id="GO:0003700">
    <property type="term" value="F:DNA-binding transcription factor activity"/>
    <property type="evidence" value="ECO:0007669"/>
    <property type="project" value="InterPro"/>
</dbReference>
<feature type="compositionally biased region" description="Acidic residues" evidence="1">
    <location>
        <begin position="138"/>
        <end position="162"/>
    </location>
</feature>
<dbReference type="AlphaFoldDB" id="A0A5N6MNK1"/>
<comment type="caution">
    <text evidence="2">The sequence shown here is derived from an EMBL/GenBank/DDBJ whole genome shotgun (WGS) entry which is preliminary data.</text>
</comment>
<feature type="region of interest" description="Disordered" evidence="1">
    <location>
        <begin position="138"/>
        <end position="167"/>
    </location>
</feature>
<feature type="region of interest" description="Disordered" evidence="1">
    <location>
        <begin position="185"/>
        <end position="210"/>
    </location>
</feature>
<dbReference type="EMBL" id="SZYD01000015">
    <property type="protein sequence ID" value="KAD3641622.1"/>
    <property type="molecule type" value="Genomic_DNA"/>
</dbReference>
<dbReference type="OrthoDB" id="1728725at2759"/>
<gene>
    <name evidence="2" type="ORF">E3N88_30846</name>
</gene>
<evidence type="ECO:0000313" key="3">
    <source>
        <dbReference type="Proteomes" id="UP000326396"/>
    </source>
</evidence>